<comment type="caution">
    <text evidence="1">The sequence shown here is derived from an EMBL/GenBank/DDBJ whole genome shotgun (WGS) entry which is preliminary data.</text>
</comment>
<dbReference type="EMBL" id="CBSW010000136">
    <property type="protein sequence ID" value="CDG96699.1"/>
    <property type="molecule type" value="Genomic_DNA"/>
</dbReference>
<dbReference type="AlphaFoldDB" id="A0A077NCT8"/>
<accession>A0A077NCT8</accession>
<evidence type="ECO:0000313" key="1">
    <source>
        <dbReference type="EMBL" id="CDG96699.1"/>
    </source>
</evidence>
<dbReference type="HOGENOM" id="CLU_3159449_0_0_6"/>
<proteinExistence type="predicted"/>
<protein>
    <submittedName>
        <fullName evidence="1">Uncharacterized protein</fullName>
    </submittedName>
</protein>
<dbReference type="Proteomes" id="UP000028511">
    <property type="component" value="Unassembled WGS sequence"/>
</dbReference>
<reference evidence="1" key="1">
    <citation type="submission" date="2013-07" db="EMBL/GenBank/DDBJ databases">
        <title>Sub-species coevolution in mutualistic symbiosis.</title>
        <authorList>
            <person name="Murfin K."/>
            <person name="Klassen J."/>
            <person name="Lee M."/>
            <person name="Forst S."/>
            <person name="Stock P."/>
            <person name="Goodrich-Blair H."/>
        </authorList>
    </citation>
    <scope>NUCLEOTIDE SEQUENCE [LARGE SCALE GENOMIC DNA]</scope>
    <source>
        <strain evidence="1">Puntauvense</strain>
    </source>
</reference>
<organism evidence="1 2">
    <name type="scientific">Xenorhabdus bovienii str. puntauvense</name>
    <dbReference type="NCBI Taxonomy" id="1398201"/>
    <lineage>
        <taxon>Bacteria</taxon>
        <taxon>Pseudomonadati</taxon>
        <taxon>Pseudomonadota</taxon>
        <taxon>Gammaproteobacteria</taxon>
        <taxon>Enterobacterales</taxon>
        <taxon>Morganellaceae</taxon>
        <taxon>Xenorhabdus</taxon>
    </lineage>
</organism>
<gene>
    <name evidence="1" type="ORF">XBP1_2200010</name>
</gene>
<name>A0A077NCT8_XENBV</name>
<evidence type="ECO:0000313" key="2">
    <source>
        <dbReference type="Proteomes" id="UP000028511"/>
    </source>
</evidence>
<sequence length="48" mass="5338">MVGCRKADLIILPGTGHIHTATATYTNKIKQVLIVLKQNISLKFPIDY</sequence>